<evidence type="ECO:0000313" key="7">
    <source>
        <dbReference type="Proteomes" id="UP000242877"/>
    </source>
</evidence>
<feature type="domain" description="Vesicle tethering protein Uso1/P115-like head" evidence="5">
    <location>
        <begin position="340"/>
        <end position="660"/>
    </location>
</feature>
<dbReference type="InterPro" id="IPR006953">
    <property type="entry name" value="Vesicle_Uso1_P115_head"/>
</dbReference>
<evidence type="ECO:0000256" key="1">
    <source>
        <dbReference type="ARBA" id="ARBA00004555"/>
    </source>
</evidence>
<evidence type="ECO:0000256" key="4">
    <source>
        <dbReference type="SAM" id="MobiDB-lite"/>
    </source>
</evidence>
<keyword evidence="7" id="KW-1185">Reference proteome</keyword>
<accession>A0A166NY67</accession>
<comment type="subcellular location">
    <subcellularLocation>
        <location evidence="1">Golgi apparatus</location>
    </subcellularLocation>
</comment>
<dbReference type="Gene3D" id="1.25.10.10">
    <property type="entry name" value="Leucine-rich Repeat Variant"/>
    <property type="match status" value="1"/>
</dbReference>
<proteinExistence type="predicted"/>
<feature type="compositionally biased region" description="Basic and acidic residues" evidence="4">
    <location>
        <begin position="910"/>
        <end position="947"/>
    </location>
</feature>
<dbReference type="Pfam" id="PF04869">
    <property type="entry name" value="Uso1_p115_head"/>
    <property type="match status" value="1"/>
</dbReference>
<evidence type="ECO:0000256" key="3">
    <source>
        <dbReference type="ARBA" id="ARBA00023054"/>
    </source>
</evidence>
<dbReference type="EMBL" id="AZGZ01000009">
    <property type="protein sequence ID" value="KZZ93200.1"/>
    <property type="molecule type" value="Genomic_DNA"/>
</dbReference>
<name>A0A166NY67_9EURO</name>
<keyword evidence="2" id="KW-0333">Golgi apparatus</keyword>
<evidence type="ECO:0000256" key="2">
    <source>
        <dbReference type="ARBA" id="ARBA00023034"/>
    </source>
</evidence>
<dbReference type="InterPro" id="IPR016024">
    <property type="entry name" value="ARM-type_fold"/>
</dbReference>
<dbReference type="InterPro" id="IPR024095">
    <property type="entry name" value="Vesicle_P115"/>
</dbReference>
<dbReference type="FunFam" id="1.25.10.10:FF:000296">
    <property type="entry name" value="Related to transport protein USO1"/>
    <property type="match status" value="1"/>
</dbReference>
<evidence type="ECO:0000313" key="6">
    <source>
        <dbReference type="EMBL" id="KZZ93200.1"/>
    </source>
</evidence>
<dbReference type="Proteomes" id="UP000242877">
    <property type="component" value="Unassembled WGS sequence"/>
</dbReference>
<feature type="region of interest" description="Disordered" evidence="4">
    <location>
        <begin position="869"/>
        <end position="888"/>
    </location>
</feature>
<dbReference type="GO" id="GO:0006888">
    <property type="term" value="P:endoplasmic reticulum to Golgi vesicle-mediated transport"/>
    <property type="evidence" value="ECO:0007669"/>
    <property type="project" value="TreeGrafter"/>
</dbReference>
<protein>
    <submittedName>
        <fullName evidence="6">Vesicle tethering protein p115-like protein</fullName>
    </submittedName>
</protein>
<dbReference type="GO" id="GO:0005783">
    <property type="term" value="C:endoplasmic reticulum"/>
    <property type="evidence" value="ECO:0007669"/>
    <property type="project" value="TreeGrafter"/>
</dbReference>
<gene>
    <name evidence="6" type="ORF">AAP_02666</name>
</gene>
<dbReference type="GO" id="GO:0012507">
    <property type="term" value="C:ER to Golgi transport vesicle membrane"/>
    <property type="evidence" value="ECO:0007669"/>
    <property type="project" value="TreeGrafter"/>
</dbReference>
<dbReference type="GO" id="GO:0000139">
    <property type="term" value="C:Golgi membrane"/>
    <property type="evidence" value="ECO:0007669"/>
    <property type="project" value="InterPro"/>
</dbReference>
<keyword evidence="3" id="KW-0175">Coiled coil</keyword>
<sequence>MFRILESQAPARQTATDTINVLSSRLQSATLLEDRRAAILGLRSFSKEYPASVASGALRPLITCLKNDVEDVDTIKIVLETLLMLFAPDENSPEASDEIALWLADEFTQRQDNITSLLDLLESHEFYSRLYSLQLISHISSARPERTQECIFTAPLGISRLVSLLDEPREPIRNEALLLLISLTSSSPELQKVVAFENAFEKIFALIDAEGALSNGSEIVSDCLALLANLLNLNVSNQSYFRETAGAKRLAFLLSDATKPQDEEPIPHWMLINKDKNIWGLLAIVRIFLVKGGFSTPVNQKTFWQNGIMEQALRIAFSPDASTKVKAMAFNTCADLISGNAELQESFADIEVMVTLITTPSSSNTPVNGHTNEPKQPTVERVNVIEALLRLLLEPGTLPILDLRLAASECMKAFFVGHAGIRSHFLRRAIEGHSSGQDKIPNLFTVLLREPTVRGNSDPYQSWFACVLLSHLVFDDPDAKALACKVHEGDEANGEEVVTCVQAITANLVTGLQRNDDIRISIGYLMLLSLWLWEDPDVVNDFLGEGSSIQSLIQETKQSLSSPVLLPGLCAVLLGIAYEFSTKDSPLPRATLHELIVGRLGREQYIDKMHKLRCIPSVRDFEVLPQTADGEYDGGLPEIYFDKLFIDFLKDNFSRMVRAIDREPGYEISVVTRGVEKGISRDLVDTLRAQVDEKSAAMQRLETDISNLQQRLEAEQSERKKIQDKSDLDISRLKALQDNIMKQHEIELRNVSEQGQSAQEELAVKHTAQLRELEEKLSQTSAQWEKDVNERQKAHENEVAELRSTIENLKEGYNKETQQMQEQHQSELTQLQQKLTALEHESAEKLAQTQSIHASEIEKLQRTIDELEKSSQKVKDDHAKELQKVQDDINTKLSAAETRAETAESQASGAEKKLKELENKLQEAEKRSQETLAEKHNAEKKAKELESQHNQIPRHQMRRDQQPAHPRRTHQKDRRTQPLVGEIRCGK</sequence>
<dbReference type="AlphaFoldDB" id="A0A166NY67"/>
<dbReference type="PANTHER" id="PTHR10013:SF0">
    <property type="entry name" value="GENERAL VESICULAR TRANSPORT FACTOR P115"/>
    <property type="match status" value="1"/>
</dbReference>
<dbReference type="GO" id="GO:0048280">
    <property type="term" value="P:vesicle fusion with Golgi apparatus"/>
    <property type="evidence" value="ECO:0007669"/>
    <property type="project" value="InterPro"/>
</dbReference>
<dbReference type="VEuPathDB" id="FungiDB:AAP_02666"/>
<dbReference type="InterPro" id="IPR011989">
    <property type="entry name" value="ARM-like"/>
</dbReference>
<dbReference type="GO" id="GO:0005795">
    <property type="term" value="C:Golgi stack"/>
    <property type="evidence" value="ECO:0007669"/>
    <property type="project" value="TreeGrafter"/>
</dbReference>
<dbReference type="GO" id="GO:0006886">
    <property type="term" value="P:intracellular protein transport"/>
    <property type="evidence" value="ECO:0007669"/>
    <property type="project" value="InterPro"/>
</dbReference>
<organism evidence="6 7">
    <name type="scientific">Ascosphaera apis ARSEF 7405</name>
    <dbReference type="NCBI Taxonomy" id="392613"/>
    <lineage>
        <taxon>Eukaryota</taxon>
        <taxon>Fungi</taxon>
        <taxon>Dikarya</taxon>
        <taxon>Ascomycota</taxon>
        <taxon>Pezizomycotina</taxon>
        <taxon>Eurotiomycetes</taxon>
        <taxon>Eurotiomycetidae</taxon>
        <taxon>Onygenales</taxon>
        <taxon>Ascosphaeraceae</taxon>
        <taxon>Ascosphaera</taxon>
    </lineage>
</organism>
<dbReference type="SUPFAM" id="SSF48371">
    <property type="entry name" value="ARM repeat"/>
    <property type="match status" value="1"/>
</dbReference>
<dbReference type="PANTHER" id="PTHR10013">
    <property type="entry name" value="GENERAL VESICULAR TRANSPORT FACTOR P115"/>
    <property type="match status" value="1"/>
</dbReference>
<dbReference type="GO" id="GO:0048211">
    <property type="term" value="P:Golgi vesicle docking"/>
    <property type="evidence" value="ECO:0007669"/>
    <property type="project" value="TreeGrafter"/>
</dbReference>
<feature type="region of interest" description="Disordered" evidence="4">
    <location>
        <begin position="893"/>
        <end position="987"/>
    </location>
</feature>
<dbReference type="OrthoDB" id="198977at2759"/>
<reference evidence="6 7" key="1">
    <citation type="journal article" date="2016" name="Genome Biol. Evol.">
        <title>Divergent and convergent evolution of fungal pathogenicity.</title>
        <authorList>
            <person name="Shang Y."/>
            <person name="Xiao G."/>
            <person name="Zheng P."/>
            <person name="Cen K."/>
            <person name="Zhan S."/>
            <person name="Wang C."/>
        </authorList>
    </citation>
    <scope>NUCLEOTIDE SEQUENCE [LARGE SCALE GENOMIC DNA]</scope>
    <source>
        <strain evidence="6 7">ARSEF 7405</strain>
    </source>
</reference>
<evidence type="ECO:0000259" key="5">
    <source>
        <dbReference type="Pfam" id="PF04869"/>
    </source>
</evidence>
<comment type="caution">
    <text evidence="6">The sequence shown here is derived from an EMBL/GenBank/DDBJ whole genome shotgun (WGS) entry which is preliminary data.</text>
</comment>